<keyword evidence="8 12" id="KW-0472">Membrane</keyword>
<dbReference type="Pfam" id="PF00015">
    <property type="entry name" value="MCPsignal"/>
    <property type="match status" value="1"/>
</dbReference>
<feature type="domain" description="PAS" evidence="14">
    <location>
        <begin position="25"/>
        <end position="80"/>
    </location>
</feature>
<proteinExistence type="inferred from homology"/>
<dbReference type="PROSITE" id="PS50112">
    <property type="entry name" value="PAS"/>
    <property type="match status" value="1"/>
</dbReference>
<dbReference type="PRINTS" id="PR00260">
    <property type="entry name" value="CHEMTRNSDUCR"/>
</dbReference>
<evidence type="ECO:0000256" key="7">
    <source>
        <dbReference type="ARBA" id="ARBA00022989"/>
    </source>
</evidence>
<keyword evidence="9 11" id="KW-0807">Transducer</keyword>
<evidence type="ECO:0000313" key="16">
    <source>
        <dbReference type="Proteomes" id="UP000501602"/>
    </source>
</evidence>
<comment type="subcellular location">
    <subcellularLocation>
        <location evidence="1">Cell inner membrane</location>
        <topology evidence="1">Multi-pass membrane protein</topology>
    </subcellularLocation>
</comment>
<reference evidence="15 16" key="1">
    <citation type="submission" date="2020-04" db="EMBL/GenBank/DDBJ databases">
        <title>Ferrimonas sp. S7 isolated from sea water.</title>
        <authorList>
            <person name="Bae S.S."/>
            <person name="Baek K."/>
        </authorList>
    </citation>
    <scope>NUCLEOTIDE SEQUENCE [LARGE SCALE GENOMIC DNA]</scope>
    <source>
        <strain evidence="15 16">S7</strain>
    </source>
</reference>
<dbReference type="InterPro" id="IPR004089">
    <property type="entry name" value="MCPsignal_dom"/>
</dbReference>
<dbReference type="InterPro" id="IPR035965">
    <property type="entry name" value="PAS-like_dom_sf"/>
</dbReference>
<gene>
    <name evidence="15" type="ORF">HER31_14245</name>
</gene>
<evidence type="ECO:0000256" key="4">
    <source>
        <dbReference type="ARBA" id="ARBA00022500"/>
    </source>
</evidence>
<dbReference type="EMBL" id="CP051180">
    <property type="protein sequence ID" value="QIZ77953.1"/>
    <property type="molecule type" value="Genomic_DNA"/>
</dbReference>
<keyword evidence="3" id="KW-0488">Methylation</keyword>
<dbReference type="CDD" id="cd11386">
    <property type="entry name" value="MCP_signal"/>
    <property type="match status" value="1"/>
</dbReference>
<feature type="transmembrane region" description="Helical" evidence="12">
    <location>
        <begin position="151"/>
        <end position="171"/>
    </location>
</feature>
<keyword evidence="7 12" id="KW-1133">Transmembrane helix</keyword>
<keyword evidence="16" id="KW-1185">Reference proteome</keyword>
<evidence type="ECO:0000256" key="11">
    <source>
        <dbReference type="PROSITE-ProRule" id="PRU00284"/>
    </source>
</evidence>
<dbReference type="PROSITE" id="PS50111">
    <property type="entry name" value="CHEMOTAXIS_TRANSDUC_2"/>
    <property type="match status" value="1"/>
</dbReference>
<dbReference type="AlphaFoldDB" id="A0A6H1UI13"/>
<evidence type="ECO:0000259" key="13">
    <source>
        <dbReference type="PROSITE" id="PS50111"/>
    </source>
</evidence>
<dbReference type="InterPro" id="IPR000014">
    <property type="entry name" value="PAS"/>
</dbReference>
<keyword evidence="6 12" id="KW-0812">Transmembrane</keyword>
<evidence type="ECO:0000256" key="1">
    <source>
        <dbReference type="ARBA" id="ARBA00004429"/>
    </source>
</evidence>
<dbReference type="NCBIfam" id="TIGR00229">
    <property type="entry name" value="sensory_box"/>
    <property type="match status" value="1"/>
</dbReference>
<sequence>MESSNYRNQTVTQKERVYPEDSIIISTTDVDGVIKFSNQDFSDVSGYSQQELRGQAHNMLRHPDMPKEAFESLWATIKGGEPWFGVVKNRCANGDHYWVNAYVNPVLENGQIHEYQSVRRRPQRQHVERAEALYQQLNQGKKPAALRPARVGFIGRVMLAAGFGAAVTGYLASLLPVWGSVAGALLTLALVAWLLQPLRNMVNRSKQIIDEPLAKAVFTGRRDELGQLELAMTFLSSELGGVMGRVADSANSLQSLGDQLNHTVDQTQLRTEQQSAQTATAATAVEEMTVSFSEVADNAHAVAEALKDSKTIAAQGSTVLNQVTESIEALSKEVAEIAGSVATIERDSQSIGQVLDVIRGIADQTNLLALNAAIEAARAGESGRGFAVVADEVRSLAQRTAESTVEIEKIIGKFQLTSHTAAAAMSDGQAAAAKSVDMTKEADRAFNELTSAVSKIDEMSEQIATAMHQQRVVTKDISEAIQTVTDLAHDSHQQAQDTVQKGRNMARLAAKQAELSHQFWEMGIKRGNY</sequence>
<evidence type="ECO:0000256" key="3">
    <source>
        <dbReference type="ARBA" id="ARBA00022481"/>
    </source>
</evidence>
<evidence type="ECO:0000256" key="6">
    <source>
        <dbReference type="ARBA" id="ARBA00022692"/>
    </source>
</evidence>
<dbReference type="RefSeq" id="WP_168661441.1">
    <property type="nucleotide sequence ID" value="NZ_CP051180.1"/>
</dbReference>
<keyword evidence="4" id="KW-0145">Chemotaxis</keyword>
<dbReference type="GO" id="GO:0005886">
    <property type="term" value="C:plasma membrane"/>
    <property type="evidence" value="ECO:0007669"/>
    <property type="project" value="UniProtKB-SubCell"/>
</dbReference>
<dbReference type="InterPro" id="IPR013655">
    <property type="entry name" value="PAS_fold_3"/>
</dbReference>
<dbReference type="Proteomes" id="UP000501602">
    <property type="component" value="Chromosome"/>
</dbReference>
<accession>A0A6H1UI13</accession>
<evidence type="ECO:0000256" key="2">
    <source>
        <dbReference type="ARBA" id="ARBA00022475"/>
    </source>
</evidence>
<dbReference type="SUPFAM" id="SSF58104">
    <property type="entry name" value="Methyl-accepting chemotaxis protein (MCP) signaling domain"/>
    <property type="match status" value="1"/>
</dbReference>
<keyword evidence="2" id="KW-1003">Cell membrane</keyword>
<evidence type="ECO:0000256" key="5">
    <source>
        <dbReference type="ARBA" id="ARBA00022519"/>
    </source>
</evidence>
<feature type="transmembrane region" description="Helical" evidence="12">
    <location>
        <begin position="177"/>
        <end position="195"/>
    </location>
</feature>
<dbReference type="Gene3D" id="1.10.287.950">
    <property type="entry name" value="Methyl-accepting chemotaxis protein"/>
    <property type="match status" value="1"/>
</dbReference>
<keyword evidence="5" id="KW-0997">Cell inner membrane</keyword>
<dbReference type="Gene3D" id="3.30.450.20">
    <property type="entry name" value="PAS domain"/>
    <property type="match status" value="1"/>
</dbReference>
<dbReference type="FunFam" id="1.10.287.950:FF:000001">
    <property type="entry name" value="Methyl-accepting chemotaxis sensory transducer"/>
    <property type="match status" value="1"/>
</dbReference>
<evidence type="ECO:0000256" key="12">
    <source>
        <dbReference type="SAM" id="Phobius"/>
    </source>
</evidence>
<organism evidence="15 16">
    <name type="scientific">Ferrimonas lipolytica</name>
    <dbReference type="NCBI Taxonomy" id="2724191"/>
    <lineage>
        <taxon>Bacteria</taxon>
        <taxon>Pseudomonadati</taxon>
        <taxon>Pseudomonadota</taxon>
        <taxon>Gammaproteobacteria</taxon>
        <taxon>Alteromonadales</taxon>
        <taxon>Ferrimonadaceae</taxon>
        <taxon>Ferrimonas</taxon>
    </lineage>
</organism>
<dbReference type="CDD" id="cd00130">
    <property type="entry name" value="PAS"/>
    <property type="match status" value="1"/>
</dbReference>
<dbReference type="SUPFAM" id="SSF55785">
    <property type="entry name" value="PYP-like sensor domain (PAS domain)"/>
    <property type="match status" value="1"/>
</dbReference>
<dbReference type="FunFam" id="3.30.450.20:FF:000046">
    <property type="entry name" value="Aerotaxis sensor receptor"/>
    <property type="match status" value="1"/>
</dbReference>
<dbReference type="PANTHER" id="PTHR32089:SF74">
    <property type="entry name" value="METHYL-ACCEPTING CHEMOTAXIS PROTEIN AER"/>
    <property type="match status" value="1"/>
</dbReference>
<dbReference type="PANTHER" id="PTHR32089">
    <property type="entry name" value="METHYL-ACCEPTING CHEMOTAXIS PROTEIN MCPB"/>
    <property type="match status" value="1"/>
</dbReference>
<protein>
    <submittedName>
        <fullName evidence="15">Methyl-accepting chemotaxis protein</fullName>
    </submittedName>
</protein>
<evidence type="ECO:0000256" key="10">
    <source>
        <dbReference type="ARBA" id="ARBA00029447"/>
    </source>
</evidence>
<dbReference type="Pfam" id="PF08447">
    <property type="entry name" value="PAS_3"/>
    <property type="match status" value="1"/>
</dbReference>
<dbReference type="GO" id="GO:0052131">
    <property type="term" value="P:positive aerotaxis"/>
    <property type="evidence" value="ECO:0007669"/>
    <property type="project" value="UniProtKB-ARBA"/>
</dbReference>
<evidence type="ECO:0000259" key="14">
    <source>
        <dbReference type="PROSITE" id="PS50112"/>
    </source>
</evidence>
<dbReference type="InterPro" id="IPR004090">
    <property type="entry name" value="Chemotax_Me-accpt_rcpt"/>
</dbReference>
<dbReference type="SMART" id="SM00283">
    <property type="entry name" value="MA"/>
    <property type="match status" value="1"/>
</dbReference>
<dbReference type="GO" id="GO:0004888">
    <property type="term" value="F:transmembrane signaling receptor activity"/>
    <property type="evidence" value="ECO:0007669"/>
    <property type="project" value="InterPro"/>
</dbReference>
<comment type="similarity">
    <text evidence="10">Belongs to the methyl-accepting chemotaxis (MCP) protein family.</text>
</comment>
<feature type="domain" description="Methyl-accepting transducer" evidence="13">
    <location>
        <begin position="249"/>
        <end position="485"/>
    </location>
</feature>
<evidence type="ECO:0000313" key="15">
    <source>
        <dbReference type="EMBL" id="QIZ77953.1"/>
    </source>
</evidence>
<evidence type="ECO:0000256" key="9">
    <source>
        <dbReference type="ARBA" id="ARBA00023224"/>
    </source>
</evidence>
<dbReference type="KEGG" id="fes:HER31_14245"/>
<evidence type="ECO:0000256" key="8">
    <source>
        <dbReference type="ARBA" id="ARBA00023136"/>
    </source>
</evidence>
<dbReference type="GO" id="GO:0007165">
    <property type="term" value="P:signal transduction"/>
    <property type="evidence" value="ECO:0007669"/>
    <property type="project" value="UniProtKB-KW"/>
</dbReference>
<name>A0A6H1UI13_9GAMM</name>